<dbReference type="EMBL" id="PVZG01000012">
    <property type="protein sequence ID" value="PRY25704.1"/>
    <property type="molecule type" value="Genomic_DNA"/>
</dbReference>
<organism evidence="2 3">
    <name type="scientific">Pseudosporangium ferrugineum</name>
    <dbReference type="NCBI Taxonomy" id="439699"/>
    <lineage>
        <taxon>Bacteria</taxon>
        <taxon>Bacillati</taxon>
        <taxon>Actinomycetota</taxon>
        <taxon>Actinomycetes</taxon>
        <taxon>Micromonosporales</taxon>
        <taxon>Micromonosporaceae</taxon>
        <taxon>Pseudosporangium</taxon>
    </lineage>
</organism>
<dbReference type="OrthoDB" id="2679623at2"/>
<dbReference type="RefSeq" id="WP_106128901.1">
    <property type="nucleotide sequence ID" value="NZ_PVZG01000012.1"/>
</dbReference>
<sequence length="155" mass="17328">MDSTPEDPRFATMQGRLNYLFETVRPVGKNRYTYRDVAEAIKRDQNFEITAAYINYICTGKRDNPGVEQVRALATFFGVPAAFLFGEGDLSRITSELEQLRAVVAAREQQQLADEAMSDPGVRVVAMKARGLSPSHLQLVSAMLDQVRQLEGLDE</sequence>
<keyword evidence="3" id="KW-1185">Reference proteome</keyword>
<proteinExistence type="predicted"/>
<evidence type="ECO:0000313" key="2">
    <source>
        <dbReference type="EMBL" id="PRY25704.1"/>
    </source>
</evidence>
<comment type="caution">
    <text evidence="2">The sequence shown here is derived from an EMBL/GenBank/DDBJ whole genome shotgun (WGS) entry which is preliminary data.</text>
</comment>
<dbReference type="SUPFAM" id="SSF47413">
    <property type="entry name" value="lambda repressor-like DNA-binding domains"/>
    <property type="match status" value="1"/>
</dbReference>
<dbReference type="PROSITE" id="PS50943">
    <property type="entry name" value="HTH_CROC1"/>
    <property type="match status" value="1"/>
</dbReference>
<dbReference type="Proteomes" id="UP000239209">
    <property type="component" value="Unassembled WGS sequence"/>
</dbReference>
<dbReference type="InterPro" id="IPR010982">
    <property type="entry name" value="Lambda_DNA-bd_dom_sf"/>
</dbReference>
<dbReference type="InterPro" id="IPR001387">
    <property type="entry name" value="Cro/C1-type_HTH"/>
</dbReference>
<protein>
    <recommendedName>
        <fullName evidence="1">HTH cro/C1-type domain-containing protein</fullName>
    </recommendedName>
</protein>
<feature type="domain" description="HTH cro/C1-type" evidence="1">
    <location>
        <begin position="49"/>
        <end position="84"/>
    </location>
</feature>
<dbReference type="AlphaFoldDB" id="A0A2T0RX00"/>
<accession>A0A2T0RX00</accession>
<evidence type="ECO:0000313" key="3">
    <source>
        <dbReference type="Proteomes" id="UP000239209"/>
    </source>
</evidence>
<name>A0A2T0RX00_9ACTN</name>
<dbReference type="GO" id="GO:0003677">
    <property type="term" value="F:DNA binding"/>
    <property type="evidence" value="ECO:0007669"/>
    <property type="project" value="InterPro"/>
</dbReference>
<reference evidence="2 3" key="1">
    <citation type="submission" date="2018-03" db="EMBL/GenBank/DDBJ databases">
        <title>Genomic Encyclopedia of Archaeal and Bacterial Type Strains, Phase II (KMG-II): from individual species to whole genera.</title>
        <authorList>
            <person name="Goeker M."/>
        </authorList>
    </citation>
    <scope>NUCLEOTIDE SEQUENCE [LARGE SCALE GENOMIC DNA]</scope>
    <source>
        <strain evidence="2 3">DSM 45348</strain>
    </source>
</reference>
<dbReference type="Gene3D" id="1.10.260.40">
    <property type="entry name" value="lambda repressor-like DNA-binding domains"/>
    <property type="match status" value="1"/>
</dbReference>
<evidence type="ECO:0000259" key="1">
    <source>
        <dbReference type="PROSITE" id="PS50943"/>
    </source>
</evidence>
<gene>
    <name evidence="2" type="ORF">CLV70_11270</name>
</gene>